<dbReference type="EMBL" id="JAERRJ010000015">
    <property type="protein sequence ID" value="MBL1079246.1"/>
    <property type="molecule type" value="Genomic_DNA"/>
</dbReference>
<evidence type="ECO:0000313" key="3">
    <source>
        <dbReference type="Proteomes" id="UP000602198"/>
    </source>
</evidence>
<keyword evidence="1" id="KW-1133">Transmembrane helix</keyword>
<sequence length="68" mass="7022">MTEDQVQQRKKFVLGGFAALGGFAVLLFAFAVLGVEPSGITSALSGAFLIGAASCFGSAARITRDARR</sequence>
<evidence type="ECO:0000256" key="1">
    <source>
        <dbReference type="SAM" id="Phobius"/>
    </source>
</evidence>
<dbReference type="RefSeq" id="WP_201955221.1">
    <property type="nucleotide sequence ID" value="NZ_JAERRJ010000015.1"/>
</dbReference>
<comment type="caution">
    <text evidence="2">The sequence shown here is derived from an EMBL/GenBank/DDBJ whole genome shotgun (WGS) entry which is preliminary data.</text>
</comment>
<keyword evidence="1" id="KW-0472">Membrane</keyword>
<gene>
    <name evidence="2" type="ORF">JK358_33055</name>
</gene>
<feature type="transmembrane region" description="Helical" evidence="1">
    <location>
        <begin position="12"/>
        <end position="33"/>
    </location>
</feature>
<accession>A0ABS1MF21</accession>
<protein>
    <submittedName>
        <fullName evidence="2">Uncharacterized protein</fullName>
    </submittedName>
</protein>
<keyword evidence="1" id="KW-0812">Transmembrane</keyword>
<name>A0ABS1MF21_9NOCA</name>
<proteinExistence type="predicted"/>
<evidence type="ECO:0000313" key="2">
    <source>
        <dbReference type="EMBL" id="MBL1079246.1"/>
    </source>
</evidence>
<keyword evidence="3" id="KW-1185">Reference proteome</keyword>
<feature type="transmembrane region" description="Helical" evidence="1">
    <location>
        <begin position="39"/>
        <end position="60"/>
    </location>
</feature>
<dbReference type="Proteomes" id="UP000602198">
    <property type="component" value="Unassembled WGS sequence"/>
</dbReference>
<reference evidence="2 3" key="1">
    <citation type="submission" date="2021-01" db="EMBL/GenBank/DDBJ databases">
        <title>WGS of actinomycetes isolated from Thailand.</title>
        <authorList>
            <person name="Thawai C."/>
        </authorList>
    </citation>
    <scope>NUCLEOTIDE SEQUENCE [LARGE SCALE GENOMIC DNA]</scope>
    <source>
        <strain evidence="2 3">LPG 2</strain>
    </source>
</reference>
<organism evidence="2 3">
    <name type="scientific">Nocardia acididurans</name>
    <dbReference type="NCBI Taxonomy" id="2802282"/>
    <lineage>
        <taxon>Bacteria</taxon>
        <taxon>Bacillati</taxon>
        <taxon>Actinomycetota</taxon>
        <taxon>Actinomycetes</taxon>
        <taxon>Mycobacteriales</taxon>
        <taxon>Nocardiaceae</taxon>
        <taxon>Nocardia</taxon>
    </lineage>
</organism>